<dbReference type="STRING" id="42354.SAMN05216333_12117"/>
<dbReference type="NCBIfam" id="TIGR04336">
    <property type="entry name" value="AmmeMemoSam_B"/>
    <property type="match status" value="1"/>
</dbReference>
<sequence>MTMIRSPAVAGLFYSADARQLSQDVNDLLAEAKFNDFKPKALIVPHAGYLYSGAVAASAYASLRAAAATIRRVVLLGPAHRVAVHGLALPGVDVFDTPLGSVKLDQELAAAIAHFPQVTVSREVHALEHSLEVQLPFLQRVLGDFTLLPLAIGWTSAEDVAEILEQLWGGEETLIVISSDLSHYLPYAAAQRMDNETVQAILQLRQPIAHDHACGSIAINGLIIAAQQHHLTPHLLDLRNSGDTAGSRDRVVGYAAMAFN</sequence>
<dbReference type="AlphaFoldDB" id="A0A1H8SZA4"/>
<dbReference type="OrthoDB" id="9782820at2"/>
<reference evidence="4" key="1">
    <citation type="submission" date="2016-10" db="EMBL/GenBank/DDBJ databases">
        <authorList>
            <person name="Varghese N."/>
            <person name="Submissions S."/>
        </authorList>
    </citation>
    <scope>NUCLEOTIDE SEQUENCE [LARGE SCALE GENOMIC DNA]</scope>
    <source>
        <strain evidence="4">Nm76</strain>
    </source>
</reference>
<gene>
    <name evidence="3" type="ORF">SAMN05216333_12117</name>
</gene>
<dbReference type="EMBL" id="FODO01000021">
    <property type="protein sequence ID" value="SEO84031.1"/>
    <property type="molecule type" value="Genomic_DNA"/>
</dbReference>
<dbReference type="PANTHER" id="PTHR11060:SF0">
    <property type="entry name" value="PROTEIN MEMO1"/>
    <property type="match status" value="1"/>
</dbReference>
<accession>A0A1H8SZA4</accession>
<proteinExistence type="inferred from homology"/>
<dbReference type="Gene3D" id="3.40.830.10">
    <property type="entry name" value="LigB-like"/>
    <property type="match status" value="1"/>
</dbReference>
<dbReference type="Proteomes" id="UP000198814">
    <property type="component" value="Unassembled WGS sequence"/>
</dbReference>
<evidence type="ECO:0000256" key="1">
    <source>
        <dbReference type="ARBA" id="ARBA00006315"/>
    </source>
</evidence>
<comment type="similarity">
    <text evidence="1 2">Belongs to the MEMO1 family.</text>
</comment>
<dbReference type="Pfam" id="PF01875">
    <property type="entry name" value="Memo"/>
    <property type="match status" value="1"/>
</dbReference>
<evidence type="ECO:0000313" key="4">
    <source>
        <dbReference type="Proteomes" id="UP000198814"/>
    </source>
</evidence>
<dbReference type="RefSeq" id="WP_090320872.1">
    <property type="nucleotide sequence ID" value="NZ_FNOE01000022.1"/>
</dbReference>
<evidence type="ECO:0000256" key="2">
    <source>
        <dbReference type="HAMAP-Rule" id="MF_00055"/>
    </source>
</evidence>
<dbReference type="PANTHER" id="PTHR11060">
    <property type="entry name" value="PROTEIN MEMO1"/>
    <property type="match status" value="1"/>
</dbReference>
<protein>
    <recommendedName>
        <fullName evidence="2">MEMO1 family protein SAMN05216333_12117</fullName>
    </recommendedName>
</protein>
<dbReference type="CDD" id="cd07361">
    <property type="entry name" value="MEMO_like"/>
    <property type="match status" value="1"/>
</dbReference>
<organism evidence="3 4">
    <name type="scientific">Nitrosomonas oligotropha</name>
    <dbReference type="NCBI Taxonomy" id="42354"/>
    <lineage>
        <taxon>Bacteria</taxon>
        <taxon>Pseudomonadati</taxon>
        <taxon>Pseudomonadota</taxon>
        <taxon>Betaproteobacteria</taxon>
        <taxon>Nitrosomonadales</taxon>
        <taxon>Nitrosomonadaceae</taxon>
        <taxon>Nitrosomonas</taxon>
    </lineage>
</organism>
<evidence type="ECO:0000313" key="3">
    <source>
        <dbReference type="EMBL" id="SEO84031.1"/>
    </source>
</evidence>
<keyword evidence="4" id="KW-1185">Reference proteome</keyword>
<name>A0A1H8SZA4_9PROT</name>
<dbReference type="InterPro" id="IPR002737">
    <property type="entry name" value="MEMO1_fam"/>
</dbReference>
<dbReference type="HAMAP" id="MF_00055">
    <property type="entry name" value="MEMO1"/>
    <property type="match status" value="1"/>
</dbReference>